<gene>
    <name evidence="7" type="ORF">IAD42_06765</name>
</gene>
<dbReference type="InterPro" id="IPR051538">
    <property type="entry name" value="Acyl-CoA_Synth/Transferase"/>
</dbReference>
<dbReference type="GO" id="GO:0046872">
    <property type="term" value="F:metal ion binding"/>
    <property type="evidence" value="ECO:0007669"/>
    <property type="project" value="InterPro"/>
</dbReference>
<dbReference type="AlphaFoldDB" id="A0A9D1K8S2"/>
<dbReference type="InterPro" id="IPR016102">
    <property type="entry name" value="Succinyl-CoA_synth-like"/>
</dbReference>
<dbReference type="FunFam" id="3.30.1490.20:FF:000020">
    <property type="entry name" value="Protein lysine acetyltransferase"/>
    <property type="match status" value="1"/>
</dbReference>
<evidence type="ECO:0000313" key="8">
    <source>
        <dbReference type="Proteomes" id="UP000886876"/>
    </source>
</evidence>
<dbReference type="InterPro" id="IPR032875">
    <property type="entry name" value="Succ_CoA_lig_flav_dom"/>
</dbReference>
<dbReference type="GO" id="GO:0005524">
    <property type="term" value="F:ATP binding"/>
    <property type="evidence" value="ECO:0007669"/>
    <property type="project" value="UniProtKB-UniRule"/>
</dbReference>
<dbReference type="GO" id="GO:0016874">
    <property type="term" value="F:ligase activity"/>
    <property type="evidence" value="ECO:0007669"/>
    <property type="project" value="UniProtKB-KW"/>
</dbReference>
<proteinExistence type="inferred from homology"/>
<dbReference type="SMART" id="SM00881">
    <property type="entry name" value="CoA_binding"/>
    <property type="match status" value="1"/>
</dbReference>
<dbReference type="InterPro" id="IPR011761">
    <property type="entry name" value="ATP-grasp"/>
</dbReference>
<accession>A0A9D1K8S2</accession>
<feature type="domain" description="ATP-grasp" evidence="6">
    <location>
        <begin position="483"/>
        <end position="519"/>
    </location>
</feature>
<dbReference type="Pfam" id="PF13549">
    <property type="entry name" value="ATP-grasp_5"/>
    <property type="match status" value="1"/>
</dbReference>
<comment type="similarity">
    <text evidence="4">In the N-terminal section; belongs to the acetate CoA ligase alpha subunit family.</text>
</comment>
<dbReference type="PANTHER" id="PTHR43334:SF1">
    <property type="entry name" value="3-HYDROXYPROPIONATE--COA LIGASE [ADP-FORMING]"/>
    <property type="match status" value="1"/>
</dbReference>
<dbReference type="InterPro" id="IPR003781">
    <property type="entry name" value="CoA-bd"/>
</dbReference>
<dbReference type="Gene3D" id="3.30.470.20">
    <property type="entry name" value="ATP-grasp fold, B domain"/>
    <property type="match status" value="1"/>
</dbReference>
<evidence type="ECO:0000256" key="5">
    <source>
        <dbReference type="PROSITE-ProRule" id="PRU00409"/>
    </source>
</evidence>
<organism evidence="7 8">
    <name type="scientific">Candidatus Scatomorpha pullistercoris</name>
    <dbReference type="NCBI Taxonomy" id="2840929"/>
    <lineage>
        <taxon>Bacteria</taxon>
        <taxon>Bacillati</taxon>
        <taxon>Bacillota</taxon>
        <taxon>Clostridia</taxon>
        <taxon>Eubacteriales</taxon>
        <taxon>Candidatus Scatomorpha</taxon>
    </lineage>
</organism>
<dbReference type="EMBL" id="DVJS01000169">
    <property type="protein sequence ID" value="HIS97659.1"/>
    <property type="molecule type" value="Genomic_DNA"/>
</dbReference>
<name>A0A9D1K8S2_9FIRM</name>
<dbReference type="SUPFAM" id="SSF51735">
    <property type="entry name" value="NAD(P)-binding Rossmann-fold domains"/>
    <property type="match status" value="1"/>
</dbReference>
<dbReference type="Proteomes" id="UP000886876">
    <property type="component" value="Unassembled WGS sequence"/>
</dbReference>
<dbReference type="PROSITE" id="PS50975">
    <property type="entry name" value="ATP_GRASP"/>
    <property type="match status" value="1"/>
</dbReference>
<dbReference type="Gene3D" id="3.30.1490.20">
    <property type="entry name" value="ATP-grasp fold, A domain"/>
    <property type="match status" value="1"/>
</dbReference>
<evidence type="ECO:0000313" key="7">
    <source>
        <dbReference type="EMBL" id="HIS97659.1"/>
    </source>
</evidence>
<dbReference type="InterPro" id="IPR036291">
    <property type="entry name" value="NAD(P)-bd_dom_sf"/>
</dbReference>
<comment type="caution">
    <text evidence="7">The sequence shown here is derived from an EMBL/GenBank/DDBJ whole genome shotgun (WGS) entry which is preliminary data.</text>
</comment>
<keyword evidence="1 7" id="KW-0436">Ligase</keyword>
<keyword evidence="2 5" id="KW-0547">Nucleotide-binding</keyword>
<sequence>MNLEKLLRPRSVAVIGASEKPGFGLSTCKNLLRSSRQEHIYFIHPKRESVLGKRCYKSIEELPEQVDLCIVLLNKSLVIPTLEQAAACGCKAAIVYASGYGETGDRESERELRETAQRLDMAVMGVNCAGYISNNDDLFPFGMIVNRDARPGNIAIISQSGKICLNMMQVDYMNFSYLISAGNCSCLLMEDYLDYLIDDPGTKVIGLYLEGVKAPEKFTDVLRRAALAKKPVVILKVGRSAAGSRVASSHTGSLSGSDKAFDALCRKFNIVRVDDIEELVQMCHMLSVLPELPEQPTISAMCLSGGETGVCADVGTAEGLEYPEFTEETLKTLTELLPDYASPANPLDMTATLSHDGPKYAEVIKTIMRDPNVGMVLCGQTILPKQGLSDVIYPMSDGMVMAANERIKPVAVVNFFNCDRDPAIRSKLEAAGVAVLPATGTAFKLLRRLMKLAAYEPEKKTLSLAVPQPVEGEREALSEYESKQELQRFGVKVPYSEVVKSEEQLERVAREVSYPCVAKIESADILHKSDIGGVKLNLKNAQELRAAWAEVLKNAAERAPGAKVNGVLVQPMLPQGVEVIVGVNVDPQFGPMVLCGL</sequence>
<evidence type="ECO:0000259" key="6">
    <source>
        <dbReference type="PROSITE" id="PS50975"/>
    </source>
</evidence>
<dbReference type="SUPFAM" id="SSF56059">
    <property type="entry name" value="Glutathione synthetase ATP-binding domain-like"/>
    <property type="match status" value="1"/>
</dbReference>
<dbReference type="InterPro" id="IPR013815">
    <property type="entry name" value="ATP_grasp_subdomain_1"/>
</dbReference>
<reference evidence="7" key="1">
    <citation type="submission" date="2020-10" db="EMBL/GenBank/DDBJ databases">
        <authorList>
            <person name="Gilroy R."/>
        </authorList>
    </citation>
    <scope>NUCLEOTIDE SEQUENCE</scope>
    <source>
        <strain evidence="7">ChiHecec3B27-6122</strain>
    </source>
</reference>
<dbReference type="Gene3D" id="3.40.50.261">
    <property type="entry name" value="Succinyl-CoA synthetase domains"/>
    <property type="match status" value="2"/>
</dbReference>
<evidence type="ECO:0000256" key="1">
    <source>
        <dbReference type="ARBA" id="ARBA00022598"/>
    </source>
</evidence>
<evidence type="ECO:0000256" key="4">
    <source>
        <dbReference type="ARBA" id="ARBA00060888"/>
    </source>
</evidence>
<dbReference type="SUPFAM" id="SSF52210">
    <property type="entry name" value="Succinyl-CoA synthetase domains"/>
    <property type="match status" value="2"/>
</dbReference>
<evidence type="ECO:0000256" key="3">
    <source>
        <dbReference type="ARBA" id="ARBA00022840"/>
    </source>
</evidence>
<feature type="non-terminal residue" evidence="7">
    <location>
        <position position="597"/>
    </location>
</feature>
<protein>
    <submittedName>
        <fullName evidence="7">Acetate--CoA ligase family protein</fullName>
    </submittedName>
</protein>
<evidence type="ECO:0000256" key="2">
    <source>
        <dbReference type="ARBA" id="ARBA00022741"/>
    </source>
</evidence>
<keyword evidence="3 5" id="KW-0067">ATP-binding</keyword>
<dbReference type="Pfam" id="PF13607">
    <property type="entry name" value="Succ_CoA_lig"/>
    <property type="match status" value="1"/>
</dbReference>
<reference evidence="7" key="2">
    <citation type="journal article" date="2021" name="PeerJ">
        <title>Extensive microbial diversity within the chicken gut microbiome revealed by metagenomics and culture.</title>
        <authorList>
            <person name="Gilroy R."/>
            <person name="Ravi A."/>
            <person name="Getino M."/>
            <person name="Pursley I."/>
            <person name="Horton D.L."/>
            <person name="Alikhan N.F."/>
            <person name="Baker D."/>
            <person name="Gharbi K."/>
            <person name="Hall N."/>
            <person name="Watson M."/>
            <person name="Adriaenssens E.M."/>
            <person name="Foster-Nyarko E."/>
            <person name="Jarju S."/>
            <person name="Secka A."/>
            <person name="Antonio M."/>
            <person name="Oren A."/>
            <person name="Chaudhuri R.R."/>
            <person name="La Ragione R."/>
            <person name="Hildebrand F."/>
            <person name="Pallen M.J."/>
        </authorList>
    </citation>
    <scope>NUCLEOTIDE SEQUENCE</scope>
    <source>
        <strain evidence="7">ChiHecec3B27-6122</strain>
    </source>
</reference>
<dbReference type="Gene3D" id="3.40.50.720">
    <property type="entry name" value="NAD(P)-binding Rossmann-like Domain"/>
    <property type="match status" value="1"/>
</dbReference>
<dbReference type="Pfam" id="PF13380">
    <property type="entry name" value="CoA_binding_2"/>
    <property type="match status" value="1"/>
</dbReference>
<dbReference type="PANTHER" id="PTHR43334">
    <property type="entry name" value="ACETATE--COA LIGASE [ADP-FORMING]"/>
    <property type="match status" value="1"/>
</dbReference>